<feature type="domain" description="PKD" evidence="2">
    <location>
        <begin position="63"/>
        <end position="97"/>
    </location>
</feature>
<accession>A0A5C4N528</accession>
<dbReference type="EMBL" id="VDFR01000001">
    <property type="protein sequence ID" value="TNC52700.1"/>
    <property type="molecule type" value="Genomic_DNA"/>
</dbReference>
<name>A0A5C4N528_9ACTN</name>
<evidence type="ECO:0000313" key="3">
    <source>
        <dbReference type="EMBL" id="TNC52700.1"/>
    </source>
</evidence>
<sequence>MPAVTAGDVLREVRRLPLPKAQLAIQPSDRTLVNLDTVFSTTAPKFDRTVTILGQRVRIIAKPTRYAWHFGDGATLTTATPGRPYPAMDITHQYTKADQTHRPRVDVTFSISYSVDGGPTQSLAQTITTEGPAASLTTREATPRRGAGRG</sequence>
<evidence type="ECO:0000313" key="4">
    <source>
        <dbReference type="Proteomes" id="UP000306740"/>
    </source>
</evidence>
<dbReference type="Gene3D" id="2.60.40.10">
    <property type="entry name" value="Immunoglobulins"/>
    <property type="match status" value="1"/>
</dbReference>
<feature type="non-terminal residue" evidence="3">
    <location>
        <position position="150"/>
    </location>
</feature>
<dbReference type="InterPro" id="IPR000601">
    <property type="entry name" value="PKD_dom"/>
</dbReference>
<dbReference type="Proteomes" id="UP000306740">
    <property type="component" value="Unassembled WGS sequence"/>
</dbReference>
<feature type="region of interest" description="Disordered" evidence="1">
    <location>
        <begin position="128"/>
        <end position="150"/>
    </location>
</feature>
<gene>
    <name evidence="3" type="ORF">FHE65_00230</name>
</gene>
<dbReference type="SUPFAM" id="SSF49299">
    <property type="entry name" value="PKD domain"/>
    <property type="match status" value="1"/>
</dbReference>
<evidence type="ECO:0000259" key="2">
    <source>
        <dbReference type="PROSITE" id="PS50093"/>
    </source>
</evidence>
<proteinExistence type="predicted"/>
<dbReference type="InterPro" id="IPR035986">
    <property type="entry name" value="PKD_dom_sf"/>
</dbReference>
<dbReference type="AlphaFoldDB" id="A0A5C4N528"/>
<reference evidence="3 4" key="1">
    <citation type="submission" date="2019-05" db="EMBL/GenBank/DDBJ databases">
        <title>Mumia sp. nov., isolated from the intestinal contents of plateau pika (Ochotona curzoniae) in the Qinghai-Tibet plateau of China.</title>
        <authorList>
            <person name="Tian Z."/>
        </authorList>
    </citation>
    <scope>NUCLEOTIDE SEQUENCE [LARGE SCALE GENOMIC DNA]</scope>
    <source>
        <strain evidence="4">527</strain>
    </source>
</reference>
<organism evidence="3 4">
    <name type="scientific">Mumia zhuanghuii</name>
    <dbReference type="NCBI Taxonomy" id="2585211"/>
    <lineage>
        <taxon>Bacteria</taxon>
        <taxon>Bacillati</taxon>
        <taxon>Actinomycetota</taxon>
        <taxon>Actinomycetes</taxon>
        <taxon>Propionibacteriales</taxon>
        <taxon>Nocardioidaceae</taxon>
        <taxon>Mumia</taxon>
    </lineage>
</organism>
<evidence type="ECO:0000256" key="1">
    <source>
        <dbReference type="SAM" id="MobiDB-lite"/>
    </source>
</evidence>
<dbReference type="InterPro" id="IPR013783">
    <property type="entry name" value="Ig-like_fold"/>
</dbReference>
<feature type="compositionally biased region" description="Polar residues" evidence="1">
    <location>
        <begin position="128"/>
        <end position="140"/>
    </location>
</feature>
<dbReference type="PROSITE" id="PS50093">
    <property type="entry name" value="PKD"/>
    <property type="match status" value="1"/>
</dbReference>
<dbReference type="GO" id="GO:0005975">
    <property type="term" value="P:carbohydrate metabolic process"/>
    <property type="evidence" value="ECO:0007669"/>
    <property type="project" value="UniProtKB-ARBA"/>
</dbReference>
<comment type="caution">
    <text evidence="3">The sequence shown here is derived from an EMBL/GenBank/DDBJ whole genome shotgun (WGS) entry which is preliminary data.</text>
</comment>
<protein>
    <recommendedName>
        <fullName evidence="2">PKD domain-containing protein</fullName>
    </recommendedName>
</protein>